<dbReference type="SUPFAM" id="SSF56112">
    <property type="entry name" value="Protein kinase-like (PK-like)"/>
    <property type="match status" value="1"/>
</dbReference>
<dbReference type="Gene3D" id="3.30.200.20">
    <property type="entry name" value="Phosphorylase Kinase, domain 1"/>
    <property type="match status" value="1"/>
</dbReference>
<comment type="subcellular location">
    <subcellularLocation>
        <location evidence="1">Chromosome</location>
    </subcellularLocation>
    <subcellularLocation>
        <location evidence="2">Cytoplasm</location>
    </subcellularLocation>
</comment>
<sequence>MYGKAYQAETILRKKKSRPFAKEIIKEVSDGEDLFNALFSRNIKDVKQKVKQDQTRSRKNKISQKPIFAGIPEHPVCESVDSSDFLDPFDALLKDTRGHIEKNKVNICDSPSKSGVKIHENEKENSPEGGNCSVLDHKKKTAVFESVLQGATKKFSEKPHSATLKRRHLKLKRYRKGSKIKEKLNSDQTNSFLNLIDSSCDLDALEDEFRARMEELRKKKKENKDISQSKRSLKSPLGCEKLCEDICSGNESNAICSHSSSPNLCCYRKRSIVNFKSSTPAKHVSLTKPSTKFQNKHEQKRECNGSEYSDRLSTLPTQEELPCLLSPILSVTDQRHGKTNHVQKNANICSFLRLRLSSEENENKMDMKYWKKMYRKHNPVPIAVEKVTVQPFIHANYEDSGTEDNSDPDKSVKNFSDKKENICSLQQSPDLFADDDDDLQDPFQTSTECVAKSETQLEEVHEQSSCTCEQTSKYCHCIENKVIQEPVKCDREKSLSDSINKETNLYKNSVSSIENDVIGHIDSQISLKENCTHLQDSTYSPSIKNVCFRRSYGSKSSKPEEKRNSFSAIDLFADDDDDLQDPFQTSTECVAKSETQLEEVHEQSSSTCEQTSKYCHCIENKVIQEPVKCDREKSLSDSINKETNLYKNSVSSIENDVIGHIDSQISLKENCTHLQDSTYSPSIKNVCFQRSYGSKSSKPEEKRNSFSAIDDSKHLLNSEIADSVMTSNCSAILTKFDTSERIPDFIDTSQGGSVCEKMSKISLSESRSSYKAMKKKSFAQRRSQLVVPLAQNVGQIYERITGFREVYISTPLQRQRIDKNLSHCHQVASPNNVLKYDDEDDDLDEEKKDGITFKDVVLENCGQSDVLAFDEAFPESDLTDCMKIGEGVYGEVFARLNSHQQQTVMKIMPIEGDCPINGESQKSFEEILPEIVVTVQLSKLRENEDFNTPNFPELIDCWCVQGKYPPRLLKLWQEYDEQKTSENDSPEILPDDQIFIILELSNVGSALEGFVFNSAEQSWSAFMQVTYTLAVAEASLEFEHRDLHWGNILIKRTTDKTIRCKMYGEDHVVPAQGIQASVIDFTLSRITYDGCCIYNNLAEDPTLFEGEGDYQFDIYRMMRDKTENNWQVFQPYNNVLWLSYVLEKLITEVYYRNEKTKIHKRGIGKLKEMRNRILDFKSFFFNIEKTNMSSKLVTKGSKKKSFERVMKVKV</sequence>
<evidence type="ECO:0000256" key="12">
    <source>
        <dbReference type="ARBA" id="ARBA00048679"/>
    </source>
</evidence>
<keyword evidence="6" id="KW-0723">Serine/threonine-protein kinase</keyword>
<feature type="domain" description="Protein kinase" evidence="14">
    <location>
        <begin position="878"/>
        <end position="1210"/>
    </location>
</feature>
<keyword evidence="9" id="KW-0418">Kinase</keyword>
<name>A0AAN9Z363_9ORTH</name>
<keyword evidence="16" id="KW-1185">Reference proteome</keyword>
<evidence type="ECO:0000256" key="8">
    <source>
        <dbReference type="ARBA" id="ARBA00022741"/>
    </source>
</evidence>
<dbReference type="Proteomes" id="UP001378592">
    <property type="component" value="Unassembled WGS sequence"/>
</dbReference>
<dbReference type="PROSITE" id="PS50011">
    <property type="entry name" value="PROTEIN_KINASE_DOM"/>
    <property type="match status" value="1"/>
</dbReference>
<evidence type="ECO:0000259" key="14">
    <source>
        <dbReference type="PROSITE" id="PS50011"/>
    </source>
</evidence>
<comment type="catalytic activity">
    <reaction evidence="12">
        <text>L-seryl-[protein] + ATP = O-phospho-L-seryl-[protein] + ADP + H(+)</text>
        <dbReference type="Rhea" id="RHEA:17989"/>
        <dbReference type="Rhea" id="RHEA-COMP:9863"/>
        <dbReference type="Rhea" id="RHEA-COMP:11604"/>
        <dbReference type="ChEBI" id="CHEBI:15378"/>
        <dbReference type="ChEBI" id="CHEBI:29999"/>
        <dbReference type="ChEBI" id="CHEBI:30616"/>
        <dbReference type="ChEBI" id="CHEBI:83421"/>
        <dbReference type="ChEBI" id="CHEBI:456216"/>
        <dbReference type="EC" id="2.7.11.1"/>
    </reaction>
</comment>
<evidence type="ECO:0000256" key="3">
    <source>
        <dbReference type="ARBA" id="ARBA00012513"/>
    </source>
</evidence>
<dbReference type="GO" id="GO:0035556">
    <property type="term" value="P:intracellular signal transduction"/>
    <property type="evidence" value="ECO:0007669"/>
    <property type="project" value="TreeGrafter"/>
</dbReference>
<keyword evidence="7" id="KW-0808">Transferase</keyword>
<keyword evidence="5" id="KW-0963">Cytoplasm</keyword>
<keyword evidence="8" id="KW-0547">Nucleotide-binding</keyword>
<protein>
    <recommendedName>
        <fullName evidence="3">non-specific serine/threonine protein kinase</fullName>
        <ecNumber evidence="3">2.7.11.1</ecNumber>
    </recommendedName>
</protein>
<evidence type="ECO:0000256" key="11">
    <source>
        <dbReference type="ARBA" id="ARBA00047899"/>
    </source>
</evidence>
<evidence type="ECO:0000313" key="15">
    <source>
        <dbReference type="EMBL" id="KAK7866398.1"/>
    </source>
</evidence>
<evidence type="ECO:0000256" key="2">
    <source>
        <dbReference type="ARBA" id="ARBA00004496"/>
    </source>
</evidence>
<organism evidence="15 16">
    <name type="scientific">Gryllus longicercus</name>
    <dbReference type="NCBI Taxonomy" id="2509291"/>
    <lineage>
        <taxon>Eukaryota</taxon>
        <taxon>Metazoa</taxon>
        <taxon>Ecdysozoa</taxon>
        <taxon>Arthropoda</taxon>
        <taxon>Hexapoda</taxon>
        <taxon>Insecta</taxon>
        <taxon>Pterygota</taxon>
        <taxon>Neoptera</taxon>
        <taxon>Polyneoptera</taxon>
        <taxon>Orthoptera</taxon>
        <taxon>Ensifera</taxon>
        <taxon>Gryllidea</taxon>
        <taxon>Grylloidea</taxon>
        <taxon>Gryllidae</taxon>
        <taxon>Gryllinae</taxon>
        <taxon>Gryllus</taxon>
    </lineage>
</organism>
<dbReference type="EMBL" id="JAZDUA010000148">
    <property type="protein sequence ID" value="KAK7866398.1"/>
    <property type="molecule type" value="Genomic_DNA"/>
</dbReference>
<dbReference type="PANTHER" id="PTHR24419:SF18">
    <property type="entry name" value="SERINE_THREONINE-PROTEIN KINASE HASPIN"/>
    <property type="match status" value="1"/>
</dbReference>
<dbReference type="InterPro" id="IPR011009">
    <property type="entry name" value="Kinase-like_dom_sf"/>
</dbReference>
<dbReference type="EC" id="2.7.11.1" evidence="3"/>
<evidence type="ECO:0000256" key="13">
    <source>
        <dbReference type="SAM" id="MobiDB-lite"/>
    </source>
</evidence>
<gene>
    <name evidence="15" type="ORF">R5R35_009822</name>
</gene>
<reference evidence="15 16" key="1">
    <citation type="submission" date="2024-03" db="EMBL/GenBank/DDBJ databases">
        <title>The genome assembly and annotation of the cricket Gryllus longicercus Weissman &amp; Gray.</title>
        <authorList>
            <person name="Szrajer S."/>
            <person name="Gray D."/>
            <person name="Ylla G."/>
        </authorList>
    </citation>
    <scope>NUCLEOTIDE SEQUENCE [LARGE SCALE GENOMIC DNA]</scope>
    <source>
        <strain evidence="15">DAG 2021-001</strain>
        <tissue evidence="15">Whole body minus gut</tissue>
    </source>
</reference>
<evidence type="ECO:0000256" key="7">
    <source>
        <dbReference type="ARBA" id="ARBA00022679"/>
    </source>
</evidence>
<proteinExistence type="predicted"/>
<evidence type="ECO:0000256" key="6">
    <source>
        <dbReference type="ARBA" id="ARBA00022527"/>
    </source>
</evidence>
<accession>A0AAN9Z363</accession>
<evidence type="ECO:0000256" key="10">
    <source>
        <dbReference type="ARBA" id="ARBA00022840"/>
    </source>
</evidence>
<keyword evidence="4" id="KW-0158">Chromosome</keyword>
<dbReference type="InterPro" id="IPR024604">
    <property type="entry name" value="GSG2_C"/>
</dbReference>
<dbReference type="AlphaFoldDB" id="A0AAN9Z363"/>
<comment type="caution">
    <text evidence="15">The sequence shown here is derived from an EMBL/GenBank/DDBJ whole genome shotgun (WGS) entry which is preliminary data.</text>
</comment>
<dbReference type="PANTHER" id="PTHR24419">
    <property type="entry name" value="INTERLEUKIN-1 RECEPTOR-ASSOCIATED KINASE"/>
    <property type="match status" value="1"/>
</dbReference>
<dbReference type="SMART" id="SM01331">
    <property type="entry name" value="DUF3635"/>
    <property type="match status" value="1"/>
</dbReference>
<keyword evidence="10" id="KW-0067">ATP-binding</keyword>
<dbReference type="FunFam" id="1.10.510.10:FF:000401">
    <property type="entry name" value="serine/threonine-protein kinase haspin"/>
    <property type="match status" value="1"/>
</dbReference>
<evidence type="ECO:0000256" key="1">
    <source>
        <dbReference type="ARBA" id="ARBA00004286"/>
    </source>
</evidence>
<evidence type="ECO:0000256" key="9">
    <source>
        <dbReference type="ARBA" id="ARBA00022777"/>
    </source>
</evidence>
<dbReference type="GO" id="GO:0005737">
    <property type="term" value="C:cytoplasm"/>
    <property type="evidence" value="ECO:0007669"/>
    <property type="project" value="UniProtKB-SubCell"/>
</dbReference>
<dbReference type="GO" id="GO:0005694">
    <property type="term" value="C:chromosome"/>
    <property type="evidence" value="ECO:0007669"/>
    <property type="project" value="UniProtKB-SubCell"/>
</dbReference>
<evidence type="ECO:0000256" key="5">
    <source>
        <dbReference type="ARBA" id="ARBA00022490"/>
    </source>
</evidence>
<dbReference type="GO" id="GO:0000278">
    <property type="term" value="P:mitotic cell cycle"/>
    <property type="evidence" value="ECO:0007669"/>
    <property type="project" value="TreeGrafter"/>
</dbReference>
<feature type="compositionally biased region" description="Basic and acidic residues" evidence="13">
    <location>
        <begin position="295"/>
        <end position="310"/>
    </location>
</feature>
<dbReference type="GO" id="GO:0005634">
    <property type="term" value="C:nucleus"/>
    <property type="evidence" value="ECO:0007669"/>
    <property type="project" value="TreeGrafter"/>
</dbReference>
<dbReference type="InterPro" id="IPR000719">
    <property type="entry name" value="Prot_kinase_dom"/>
</dbReference>
<comment type="catalytic activity">
    <reaction evidence="11">
        <text>L-threonyl-[protein] + ATP = O-phospho-L-threonyl-[protein] + ADP + H(+)</text>
        <dbReference type="Rhea" id="RHEA:46608"/>
        <dbReference type="Rhea" id="RHEA-COMP:11060"/>
        <dbReference type="Rhea" id="RHEA-COMP:11605"/>
        <dbReference type="ChEBI" id="CHEBI:15378"/>
        <dbReference type="ChEBI" id="CHEBI:30013"/>
        <dbReference type="ChEBI" id="CHEBI:30616"/>
        <dbReference type="ChEBI" id="CHEBI:61977"/>
        <dbReference type="ChEBI" id="CHEBI:456216"/>
        <dbReference type="EC" id="2.7.11.1"/>
    </reaction>
</comment>
<dbReference type="GO" id="GO:0005524">
    <property type="term" value="F:ATP binding"/>
    <property type="evidence" value="ECO:0007669"/>
    <property type="project" value="UniProtKB-KW"/>
</dbReference>
<dbReference type="GO" id="GO:0072354">
    <property type="term" value="F:histone H3T3 kinase activity"/>
    <property type="evidence" value="ECO:0007669"/>
    <property type="project" value="TreeGrafter"/>
</dbReference>
<dbReference type="Gene3D" id="1.10.510.10">
    <property type="entry name" value="Transferase(Phosphotransferase) domain 1"/>
    <property type="match status" value="1"/>
</dbReference>
<evidence type="ECO:0000256" key="4">
    <source>
        <dbReference type="ARBA" id="ARBA00022454"/>
    </source>
</evidence>
<dbReference type="Pfam" id="PF12330">
    <property type="entry name" value="Haspin_kinase"/>
    <property type="match status" value="1"/>
</dbReference>
<feature type="region of interest" description="Disordered" evidence="13">
    <location>
        <begin position="289"/>
        <end position="310"/>
    </location>
</feature>
<evidence type="ECO:0000313" key="16">
    <source>
        <dbReference type="Proteomes" id="UP001378592"/>
    </source>
</evidence>